<dbReference type="InterPro" id="IPR044730">
    <property type="entry name" value="RNase_H-like_dom_plant"/>
</dbReference>
<protein>
    <recommendedName>
        <fullName evidence="1">Reverse transcriptase zinc-binding domain-containing protein</fullName>
    </recommendedName>
</protein>
<dbReference type="InterPro" id="IPR026960">
    <property type="entry name" value="RVT-Znf"/>
</dbReference>
<evidence type="ECO:0000259" key="1">
    <source>
        <dbReference type="Pfam" id="PF13966"/>
    </source>
</evidence>
<dbReference type="PANTHER" id="PTHR36617">
    <property type="entry name" value="PROTEIN, PUTATIVE-RELATED"/>
    <property type="match status" value="1"/>
</dbReference>
<dbReference type="AlphaFoldDB" id="A0AAD9X272"/>
<feature type="domain" description="Reverse transcriptase zinc-binding" evidence="1">
    <location>
        <begin position="139"/>
        <end position="220"/>
    </location>
</feature>
<reference evidence="2" key="1">
    <citation type="journal article" date="2023" name="Plant J.">
        <title>Genome sequences and population genomics provide insights into the demographic history, inbreeding, and mutation load of two 'living fossil' tree species of Dipteronia.</title>
        <authorList>
            <person name="Feng Y."/>
            <person name="Comes H.P."/>
            <person name="Chen J."/>
            <person name="Zhu S."/>
            <person name="Lu R."/>
            <person name="Zhang X."/>
            <person name="Li P."/>
            <person name="Qiu J."/>
            <person name="Olsen K.M."/>
            <person name="Qiu Y."/>
        </authorList>
    </citation>
    <scope>NUCLEOTIDE SEQUENCE</scope>
    <source>
        <strain evidence="2">KIB01</strain>
    </source>
</reference>
<dbReference type="InterPro" id="IPR036397">
    <property type="entry name" value="RNaseH_sf"/>
</dbReference>
<keyword evidence="3" id="KW-1185">Reference proteome</keyword>
<dbReference type="SUPFAM" id="SSF53098">
    <property type="entry name" value="Ribonuclease H-like"/>
    <property type="match status" value="1"/>
</dbReference>
<dbReference type="EMBL" id="JANJYI010000004">
    <property type="protein sequence ID" value="KAK2651413.1"/>
    <property type="molecule type" value="Genomic_DNA"/>
</dbReference>
<proteinExistence type="predicted"/>
<comment type="caution">
    <text evidence="2">The sequence shown here is derived from an EMBL/GenBank/DDBJ whole genome shotgun (WGS) entry which is preliminary data.</text>
</comment>
<dbReference type="PANTHER" id="PTHR36617:SF5">
    <property type="entry name" value="OS05G0421675 PROTEIN"/>
    <property type="match status" value="1"/>
</dbReference>
<dbReference type="Gene3D" id="3.30.420.10">
    <property type="entry name" value="Ribonuclease H-like superfamily/Ribonuclease H"/>
    <property type="match status" value="1"/>
</dbReference>
<accession>A0AAD9X272</accession>
<dbReference type="CDD" id="cd06222">
    <property type="entry name" value="RNase_H_like"/>
    <property type="match status" value="1"/>
</dbReference>
<dbReference type="GO" id="GO:0004523">
    <property type="term" value="F:RNA-DNA hybrid ribonuclease activity"/>
    <property type="evidence" value="ECO:0007669"/>
    <property type="project" value="InterPro"/>
</dbReference>
<name>A0AAD9X272_9ROSI</name>
<dbReference type="Proteomes" id="UP001280121">
    <property type="component" value="Unassembled WGS sequence"/>
</dbReference>
<dbReference type="InterPro" id="IPR012337">
    <property type="entry name" value="RNaseH-like_sf"/>
</dbReference>
<sequence length="315" mass="36129">MNSLSWNWNDNPSTFVFTKYVGSLLMQGSKKAKVLQEGLKVIVGKGDRIRLWKDIKVKGVLMKEAFPRIFALSSNKVDCLEVYGNIVGDVWNWDILLRKPCFGREMNQWEFFRSSLQKITIFKSTSDTIGWMFSPNGKFYVNSFWEKLDDGNSENFKALTWVWQGFNPPNIEIFVWHLLHGRVMVKEVLKKFGVLYEMSEECPLCSAKMETVDHLFLYSELLAIAQACELCVLKFELTGKNIVFSSDSMTAVSWINSPNLGNINHMLMIYDIHNALFKRGQSSVEYNPRATNSYADSLAKEGVGSDETVVISWFL</sequence>
<evidence type="ECO:0000313" key="2">
    <source>
        <dbReference type="EMBL" id="KAK2651413.1"/>
    </source>
</evidence>
<gene>
    <name evidence="2" type="ORF">Ddye_011269</name>
</gene>
<evidence type="ECO:0000313" key="3">
    <source>
        <dbReference type="Proteomes" id="UP001280121"/>
    </source>
</evidence>
<dbReference type="GO" id="GO:0003676">
    <property type="term" value="F:nucleic acid binding"/>
    <property type="evidence" value="ECO:0007669"/>
    <property type="project" value="InterPro"/>
</dbReference>
<organism evidence="2 3">
    <name type="scientific">Dipteronia dyeriana</name>
    <dbReference type="NCBI Taxonomy" id="168575"/>
    <lineage>
        <taxon>Eukaryota</taxon>
        <taxon>Viridiplantae</taxon>
        <taxon>Streptophyta</taxon>
        <taxon>Embryophyta</taxon>
        <taxon>Tracheophyta</taxon>
        <taxon>Spermatophyta</taxon>
        <taxon>Magnoliopsida</taxon>
        <taxon>eudicotyledons</taxon>
        <taxon>Gunneridae</taxon>
        <taxon>Pentapetalae</taxon>
        <taxon>rosids</taxon>
        <taxon>malvids</taxon>
        <taxon>Sapindales</taxon>
        <taxon>Sapindaceae</taxon>
        <taxon>Hippocastanoideae</taxon>
        <taxon>Acereae</taxon>
        <taxon>Dipteronia</taxon>
    </lineage>
</organism>
<dbReference type="Pfam" id="PF13966">
    <property type="entry name" value="zf-RVT"/>
    <property type="match status" value="1"/>
</dbReference>